<feature type="compositionally biased region" description="Basic and acidic residues" evidence="3">
    <location>
        <begin position="523"/>
        <end position="532"/>
    </location>
</feature>
<feature type="compositionally biased region" description="Basic and acidic residues" evidence="3">
    <location>
        <begin position="580"/>
        <end position="607"/>
    </location>
</feature>
<dbReference type="PANTHER" id="PTHR16291">
    <property type="entry name" value="NUCLEAR CAP-BINDING PROTEIN SUBUNIT 3"/>
    <property type="match status" value="1"/>
</dbReference>
<keyword evidence="4" id="KW-1185">Reference proteome</keyword>
<dbReference type="InterPro" id="IPR019416">
    <property type="entry name" value="NCBP3"/>
</dbReference>
<feature type="region of interest" description="Disordered" evidence="3">
    <location>
        <begin position="566"/>
        <end position="650"/>
    </location>
</feature>
<dbReference type="PANTHER" id="PTHR16291:SF0">
    <property type="entry name" value="NUCLEAR CAP-BINDING PROTEIN SUBUNIT 3"/>
    <property type="match status" value="1"/>
</dbReference>
<dbReference type="Proteomes" id="UP000887565">
    <property type="component" value="Unplaced"/>
</dbReference>
<feature type="region of interest" description="Disordered" evidence="3">
    <location>
        <begin position="491"/>
        <end position="532"/>
    </location>
</feature>
<comment type="similarity">
    <text evidence="1">Belongs to the NCBP3 family.</text>
</comment>
<sequence length="650" mass="75521">MSKLLGGWAFNSGGSGSGFNNASCREIVDGRLTPQLSKLFEAFVPSLTLMQFKSFMELEILQFGIISTLQSFSSVFRAPRFFRRGVRARAQLKPGSRRRRNMSKKSLLISVDAQDEANASQDVEISYVDDDFFQPIDDIDVFNVDPSIIHKSSHATNDDEENDDQVKFNVIINKDENFSSAPPKRYRNPRLHRVAQQKDFPDSDFLNSEESRTRRIERAKRFNLDVEMDEPRPVLPKPSEDDLRHLYAYFELDINDCKVKGKIRLNSLHVHGVSHFSTQDVFDYFDKYDPEYIEWVDDACCNVVWDKEDNAARAILDCSFPARLVTKNVETLHGQEEIYEDYVSPLKRNTEEETEVGKLELDKSSKSGYKQNADGSITVDRLLYLIPPGFRWRIGRKSETQSKILLLRFATIEDVKAPRSGSRSEFYRKNGNPNFDNAVGIISKSRRERTRHRNLDESFPGHIDYNRGSEDLRTKLRNVARWNEIRSCNRRNSDEDYSPYSDDDGAEKDSRRSKTRKPLRMKMRADDVESKLSIRKKQTDALLKRQKNLWTKESSDWRRSHSRYELDDRDDNYSDDEDRSDGGRNESSIKTRLGKHDRNRENGSERHPVRRSRSRSPLDVNSRLEHYRMKITVGNDASEGEILSDDDKRD</sequence>
<evidence type="ECO:0000256" key="3">
    <source>
        <dbReference type="SAM" id="MobiDB-lite"/>
    </source>
</evidence>
<organism evidence="4 5">
    <name type="scientific">Romanomermis culicivorax</name>
    <name type="common">Nematode worm</name>
    <dbReference type="NCBI Taxonomy" id="13658"/>
    <lineage>
        <taxon>Eukaryota</taxon>
        <taxon>Metazoa</taxon>
        <taxon>Ecdysozoa</taxon>
        <taxon>Nematoda</taxon>
        <taxon>Enoplea</taxon>
        <taxon>Dorylaimia</taxon>
        <taxon>Mermithida</taxon>
        <taxon>Mermithoidea</taxon>
        <taxon>Mermithidae</taxon>
        <taxon>Romanomermis</taxon>
    </lineage>
</organism>
<proteinExistence type="inferred from homology"/>
<evidence type="ECO:0000256" key="1">
    <source>
        <dbReference type="ARBA" id="ARBA00006069"/>
    </source>
</evidence>
<dbReference type="WBParaSite" id="nRc.2.0.1.t32548-RA">
    <property type="protein sequence ID" value="nRc.2.0.1.t32548-RA"/>
    <property type="gene ID" value="nRc.2.0.1.g32548"/>
</dbReference>
<dbReference type="Pfam" id="PF10309">
    <property type="entry name" value="NCBP3"/>
    <property type="match status" value="1"/>
</dbReference>
<feature type="compositionally biased region" description="Acidic residues" evidence="3">
    <location>
        <begin position="495"/>
        <end position="506"/>
    </location>
</feature>
<dbReference type="GO" id="GO:0005634">
    <property type="term" value="C:nucleus"/>
    <property type="evidence" value="ECO:0007669"/>
    <property type="project" value="TreeGrafter"/>
</dbReference>
<dbReference type="GO" id="GO:0003729">
    <property type="term" value="F:mRNA binding"/>
    <property type="evidence" value="ECO:0007669"/>
    <property type="project" value="InterPro"/>
</dbReference>
<reference evidence="5" key="1">
    <citation type="submission" date="2022-11" db="UniProtKB">
        <authorList>
            <consortium name="WormBaseParasite"/>
        </authorList>
    </citation>
    <scope>IDENTIFICATION</scope>
</reference>
<evidence type="ECO:0000256" key="2">
    <source>
        <dbReference type="ARBA" id="ARBA00019876"/>
    </source>
</evidence>
<dbReference type="AlphaFoldDB" id="A0A915K1J7"/>
<evidence type="ECO:0000313" key="5">
    <source>
        <dbReference type="WBParaSite" id="nRc.2.0.1.t32548-RA"/>
    </source>
</evidence>
<accession>A0A915K1J7</accession>
<protein>
    <recommendedName>
        <fullName evidence="2">Nuclear cap-binding protein subunit 3</fullName>
    </recommendedName>
</protein>
<dbReference type="GO" id="GO:0000340">
    <property type="term" value="F:RNA 7-methylguanosine cap binding"/>
    <property type="evidence" value="ECO:0007669"/>
    <property type="project" value="InterPro"/>
</dbReference>
<feature type="compositionally biased region" description="Acidic residues" evidence="3">
    <location>
        <begin position="567"/>
        <end position="579"/>
    </location>
</feature>
<feature type="compositionally biased region" description="Basic residues" evidence="3">
    <location>
        <begin position="513"/>
        <end position="522"/>
    </location>
</feature>
<name>A0A915K1J7_ROMCU</name>
<evidence type="ECO:0000313" key="4">
    <source>
        <dbReference type="Proteomes" id="UP000887565"/>
    </source>
</evidence>